<accession>A0A1F8C1F4</accession>
<name>A0A1F8C1F4_9BACT</name>
<evidence type="ECO:0000313" key="1">
    <source>
        <dbReference type="EMBL" id="OGM70184.1"/>
    </source>
</evidence>
<comment type="caution">
    <text evidence="1">The sequence shown here is derived from an EMBL/GenBank/DDBJ whole genome shotgun (WGS) entry which is preliminary data.</text>
</comment>
<dbReference type="EMBL" id="MGHL01000006">
    <property type="protein sequence ID" value="OGM70184.1"/>
    <property type="molecule type" value="Genomic_DNA"/>
</dbReference>
<reference evidence="1 2" key="1">
    <citation type="journal article" date="2016" name="Nat. Commun.">
        <title>Thousands of microbial genomes shed light on interconnected biogeochemical processes in an aquifer system.</title>
        <authorList>
            <person name="Anantharaman K."/>
            <person name="Brown C.T."/>
            <person name="Hug L.A."/>
            <person name="Sharon I."/>
            <person name="Castelle C.J."/>
            <person name="Probst A.J."/>
            <person name="Thomas B.C."/>
            <person name="Singh A."/>
            <person name="Wilkins M.J."/>
            <person name="Karaoz U."/>
            <person name="Brodie E.L."/>
            <person name="Williams K.H."/>
            <person name="Hubbard S.S."/>
            <person name="Banfield J.F."/>
        </authorList>
    </citation>
    <scope>NUCLEOTIDE SEQUENCE [LARGE SCALE GENOMIC DNA]</scope>
</reference>
<organism evidence="1 2">
    <name type="scientific">Candidatus Woesebacteria bacterium RIFCSPLOWO2_01_FULL_44_14</name>
    <dbReference type="NCBI Taxonomy" id="1802525"/>
    <lineage>
        <taxon>Bacteria</taxon>
        <taxon>Candidatus Woeseibacteriota</taxon>
    </lineage>
</organism>
<dbReference type="STRING" id="1802525.A2975_03865"/>
<gene>
    <name evidence="1" type="ORF">A2975_03865</name>
</gene>
<evidence type="ECO:0000313" key="2">
    <source>
        <dbReference type="Proteomes" id="UP000178429"/>
    </source>
</evidence>
<dbReference type="Proteomes" id="UP000178429">
    <property type="component" value="Unassembled WGS sequence"/>
</dbReference>
<protein>
    <submittedName>
        <fullName evidence="1">Uncharacterized protein</fullName>
    </submittedName>
</protein>
<sequence length="79" mass="8724">MGFRMVALQSAQGFAFLGDLTTFSKDLLLDVNSRVTMKNFEVFFLAKLKPRSPLSSKNINDIASSFYTELLAEIVGSQG</sequence>
<proteinExistence type="predicted"/>
<dbReference type="AlphaFoldDB" id="A0A1F8C1F4"/>